<protein>
    <submittedName>
        <fullName evidence="1">Uncharacterized protein</fullName>
    </submittedName>
</protein>
<name>A0A9D5H1F3_9LILI</name>
<organism evidence="1 2">
    <name type="scientific">Dioscorea zingiberensis</name>
    <dbReference type="NCBI Taxonomy" id="325984"/>
    <lineage>
        <taxon>Eukaryota</taxon>
        <taxon>Viridiplantae</taxon>
        <taxon>Streptophyta</taxon>
        <taxon>Embryophyta</taxon>
        <taxon>Tracheophyta</taxon>
        <taxon>Spermatophyta</taxon>
        <taxon>Magnoliopsida</taxon>
        <taxon>Liliopsida</taxon>
        <taxon>Dioscoreales</taxon>
        <taxon>Dioscoreaceae</taxon>
        <taxon>Dioscorea</taxon>
    </lineage>
</organism>
<comment type="caution">
    <text evidence="1">The sequence shown here is derived from an EMBL/GenBank/DDBJ whole genome shotgun (WGS) entry which is preliminary data.</text>
</comment>
<gene>
    <name evidence="1" type="ORF">J5N97_000593</name>
</gene>
<sequence>MVWVVAGTGGDGGHGSEWRFLPSAGVQFISSDPFCYLRYDLLLVSDLPSHSTTLFIARPHNIATSNGVDSGPGSAKSKEHTHVEIRSVLKNNQMVTVGNITISKVIILCMLKQHPCNGTFKHWKRAFSQIVSNPL</sequence>
<accession>A0A9D5H1F3</accession>
<dbReference type="AlphaFoldDB" id="A0A9D5H1F3"/>
<evidence type="ECO:0000313" key="1">
    <source>
        <dbReference type="EMBL" id="KAJ0959732.1"/>
    </source>
</evidence>
<proteinExistence type="predicted"/>
<evidence type="ECO:0000313" key="2">
    <source>
        <dbReference type="Proteomes" id="UP001085076"/>
    </source>
</evidence>
<keyword evidence="2" id="KW-1185">Reference proteome</keyword>
<dbReference type="Proteomes" id="UP001085076">
    <property type="component" value="Unassembled WGS sequence"/>
</dbReference>
<dbReference type="EMBL" id="JAGGNH010000179">
    <property type="protein sequence ID" value="KAJ0959732.1"/>
    <property type="molecule type" value="Genomic_DNA"/>
</dbReference>
<reference evidence="1 2" key="1">
    <citation type="journal article" date="2022" name="Hortic Res">
        <title>The genome of Dioscorea zingiberensis sheds light on the biosynthesis, origin and evolution of the medicinally important diosgenin saponins.</title>
        <authorList>
            <person name="Li Y."/>
            <person name="Tan C."/>
            <person name="Li Z."/>
            <person name="Guo J."/>
            <person name="Li S."/>
            <person name="Chen X."/>
            <person name="Wang C."/>
            <person name="Dai X."/>
            <person name="Yang H."/>
            <person name="Song W."/>
            <person name="Hou L."/>
            <person name="Xu J."/>
            <person name="Tong Z."/>
            <person name="Xu A."/>
            <person name="Yuan X."/>
            <person name="Wang W."/>
            <person name="Yang Q."/>
            <person name="Chen L."/>
            <person name="Sun Z."/>
            <person name="Wang K."/>
            <person name="Pan B."/>
            <person name="Chen J."/>
            <person name="Bao Y."/>
            <person name="Liu F."/>
            <person name="Qi X."/>
            <person name="Gang D.R."/>
            <person name="Wen J."/>
            <person name="Li J."/>
        </authorList>
    </citation>
    <scope>NUCLEOTIDE SEQUENCE [LARGE SCALE GENOMIC DNA]</scope>
    <source>
        <strain evidence="1">Dzin_1.0</strain>
    </source>
</reference>